<evidence type="ECO:0000313" key="2">
    <source>
        <dbReference type="EMBL" id="RAT33924.1"/>
    </source>
</evidence>
<dbReference type="Proteomes" id="UP000250186">
    <property type="component" value="Unassembled WGS sequence"/>
</dbReference>
<feature type="region of interest" description="Disordered" evidence="1">
    <location>
        <begin position="1"/>
        <end position="31"/>
    </location>
</feature>
<proteinExistence type="predicted"/>
<gene>
    <name evidence="2" type="ORF">AU492_09740</name>
</gene>
<dbReference type="RefSeq" id="WP_112103633.1">
    <property type="nucleotide sequence ID" value="NZ_LUSW01000019.1"/>
</dbReference>
<protein>
    <submittedName>
        <fullName evidence="2">Uncharacterized protein</fullName>
    </submittedName>
</protein>
<reference evidence="2 3" key="1">
    <citation type="submission" date="2016-02" db="EMBL/GenBank/DDBJ databases">
        <title>Species-wide whole genome sequencing reveals diversity, host range in Lonsdalea quercina.</title>
        <authorList>
            <person name="Li Y."/>
        </authorList>
    </citation>
    <scope>NUCLEOTIDE SEQUENCE [LARGE SCALE GENOMIC DNA]</scope>
    <source>
        <strain evidence="2 3">CFCC 12721</strain>
    </source>
</reference>
<organism evidence="2 3">
    <name type="scientific">Lonsdalea populi</name>
    <dbReference type="NCBI Taxonomy" id="1172565"/>
    <lineage>
        <taxon>Bacteria</taxon>
        <taxon>Pseudomonadati</taxon>
        <taxon>Pseudomonadota</taxon>
        <taxon>Gammaproteobacteria</taxon>
        <taxon>Enterobacterales</taxon>
        <taxon>Pectobacteriaceae</taxon>
        <taxon>Lonsdalea</taxon>
    </lineage>
</organism>
<comment type="caution">
    <text evidence="2">The sequence shown here is derived from an EMBL/GenBank/DDBJ whole genome shotgun (WGS) entry which is preliminary data.</text>
</comment>
<name>A0ABX9ESW9_9GAMM</name>
<keyword evidence="3" id="KW-1185">Reference proteome</keyword>
<evidence type="ECO:0000313" key="3">
    <source>
        <dbReference type="Proteomes" id="UP000250186"/>
    </source>
</evidence>
<feature type="region of interest" description="Disordered" evidence="1">
    <location>
        <begin position="68"/>
        <end position="94"/>
    </location>
</feature>
<accession>A0ABX9ESW9</accession>
<dbReference type="EMBL" id="LUSW01000019">
    <property type="protein sequence ID" value="RAT33924.1"/>
    <property type="molecule type" value="Genomic_DNA"/>
</dbReference>
<sequence length="94" mass="10165">MTASAGLPAQRRRGLRRNGGTLERRRRAAAAKRKKCTAGLCPPSREEGHEALFHALSSGAFCVKPQDNAARHAGRASGRQPVESRRSGFRVRSG</sequence>
<evidence type="ECO:0000256" key="1">
    <source>
        <dbReference type="SAM" id="MobiDB-lite"/>
    </source>
</evidence>